<keyword evidence="7" id="KW-0157">Chromophore</keyword>
<name>A0A7S4A4F5_9STRA</name>
<dbReference type="GO" id="GO:0009765">
    <property type="term" value="P:photosynthesis, light harvesting"/>
    <property type="evidence" value="ECO:0007669"/>
    <property type="project" value="InterPro"/>
</dbReference>
<evidence type="ECO:0000256" key="5">
    <source>
        <dbReference type="ARBA" id="ARBA00022531"/>
    </source>
</evidence>
<keyword evidence="7" id="KW-0148">Chlorophyll</keyword>
<dbReference type="GO" id="GO:0016168">
    <property type="term" value="F:chlorophyll binding"/>
    <property type="evidence" value="ECO:0007669"/>
    <property type="project" value="UniProtKB-KW"/>
</dbReference>
<keyword evidence="6" id="KW-0934">Plastid</keyword>
<dbReference type="AlphaFoldDB" id="A0A7S4A4F5"/>
<comment type="similarity">
    <text evidence="3">Belongs to the fucoxanthin chlorophyll protein family.</text>
</comment>
<dbReference type="SUPFAM" id="SSF103511">
    <property type="entry name" value="Chlorophyll a-b binding protein"/>
    <property type="match status" value="1"/>
</dbReference>
<feature type="binding site" evidence="7">
    <location>
        <position position="321"/>
    </location>
    <ligand>
        <name>chlorophyll a</name>
        <dbReference type="ChEBI" id="CHEBI:58416"/>
        <label>1</label>
    </ligand>
</feature>
<organism evidence="8">
    <name type="scientific">Pelagomonas calceolata</name>
    <dbReference type="NCBI Taxonomy" id="35677"/>
    <lineage>
        <taxon>Eukaryota</taxon>
        <taxon>Sar</taxon>
        <taxon>Stramenopiles</taxon>
        <taxon>Ochrophyta</taxon>
        <taxon>Pelagophyceae</taxon>
        <taxon>Pelagomonadales</taxon>
        <taxon>Pelagomonadaceae</taxon>
        <taxon>Pelagomonas</taxon>
    </lineage>
</organism>
<proteinExistence type="inferred from homology"/>
<evidence type="ECO:0000313" key="9">
    <source>
        <dbReference type="EMBL" id="CAH0377657.1"/>
    </source>
</evidence>
<feature type="binding site" description="axial binding residue" evidence="7">
    <location>
        <position position="268"/>
    </location>
    <ligand>
        <name>chlorophyll b</name>
        <dbReference type="ChEBI" id="CHEBI:61721"/>
        <label>1</label>
    </ligand>
    <ligandPart>
        <name>Mg</name>
        <dbReference type="ChEBI" id="CHEBI:25107"/>
    </ligandPart>
</feature>
<gene>
    <name evidence="8" type="ORF">PCAL00307_LOCUS18765</name>
    <name evidence="9" type="ORF">PECAL_5P21920</name>
</gene>
<sequence length="346" mass="35866">MHVNKAHAALILASASALTGSGKKPFPKLRPLKSALAAKPDLFGINEEDALLTAKREGQNSFRGAFEKAAFLNADVFGFKDEARVLSNTAARPGQQNYMSVLKGALGFPDTIKGNDGACTIDYSSPDLRTPIRDGGSPSVVVSYASADLRPAASQALPFLDRPEVLDEVRLAGDAGFDPLGLASDAESLIRYRDAELKHARLAMLAAVGWPLGELFQPDLAAQWHAPSLVFAQGGENPSVLNGGLQNVPVVFWAGALAVAVAAELAGLQAANDGKAPGDLGLRAGQKALAAALGGSEAAVADAELANGRVAMLAIVAYVLQEFAATSSGIPEPVVSLSYGLFHPFV</sequence>
<evidence type="ECO:0000256" key="1">
    <source>
        <dbReference type="ARBA" id="ARBA00004022"/>
    </source>
</evidence>
<dbReference type="OrthoDB" id="423598at2759"/>
<evidence type="ECO:0000313" key="10">
    <source>
        <dbReference type="Proteomes" id="UP000789595"/>
    </source>
</evidence>
<comment type="function">
    <text evidence="1">The light-harvesting complex (LHC) functions as a light receptor, it captures and delivers excitation energy to photosystems with which it is closely associated. Energy is transferred from the carotenoid and chlorophyll C (or B) to chlorophyll A and the photosynthetic reaction centers where it is used to synthesize ATP and reducing power.</text>
</comment>
<dbReference type="EMBL" id="CAKKNE010000005">
    <property type="protein sequence ID" value="CAH0377657.1"/>
    <property type="molecule type" value="Genomic_DNA"/>
</dbReference>
<evidence type="ECO:0000256" key="3">
    <source>
        <dbReference type="ARBA" id="ARBA00005933"/>
    </source>
</evidence>
<feature type="binding site" evidence="7">
    <location>
        <position position="196"/>
    </location>
    <ligand>
        <name>chlorophyll a</name>
        <dbReference type="ChEBI" id="CHEBI:58416"/>
        <label>1</label>
    </ligand>
</feature>
<reference evidence="8" key="1">
    <citation type="submission" date="2021-01" db="EMBL/GenBank/DDBJ databases">
        <authorList>
            <person name="Corre E."/>
            <person name="Pelletier E."/>
            <person name="Niang G."/>
            <person name="Scheremetjew M."/>
            <person name="Finn R."/>
            <person name="Kale V."/>
            <person name="Holt S."/>
            <person name="Cochrane G."/>
            <person name="Meng A."/>
            <person name="Brown T."/>
            <person name="Cohen L."/>
        </authorList>
    </citation>
    <scope>NUCLEOTIDE SEQUENCE</scope>
    <source>
        <strain evidence="8">CCMP1756</strain>
    </source>
</reference>
<accession>A0A7S4A4F5</accession>
<dbReference type="Proteomes" id="UP000789595">
    <property type="component" value="Unassembled WGS sequence"/>
</dbReference>
<dbReference type="Pfam" id="PF00504">
    <property type="entry name" value="Chloroa_b-bind"/>
    <property type="match status" value="1"/>
</dbReference>
<evidence type="ECO:0000256" key="7">
    <source>
        <dbReference type="PIRSR" id="PIRSR601344-1"/>
    </source>
</evidence>
<evidence type="ECO:0000313" key="8">
    <source>
        <dbReference type="EMBL" id="CAE0703318.1"/>
    </source>
</evidence>
<feature type="binding site" evidence="7">
    <location>
        <position position="304"/>
    </location>
    <ligand>
        <name>chlorophyll a</name>
        <dbReference type="ChEBI" id="CHEBI:58416"/>
        <label>1</label>
    </ligand>
</feature>
<protein>
    <submittedName>
        <fullName evidence="8">Uncharacterized protein</fullName>
    </submittedName>
</protein>
<feature type="binding site" evidence="7">
    <location>
        <position position="199"/>
    </location>
    <ligand>
        <name>chlorophyll a</name>
        <dbReference type="ChEBI" id="CHEBI:58416"/>
        <label>1</label>
    </ligand>
</feature>
<feature type="binding site" evidence="7">
    <location>
        <position position="309"/>
    </location>
    <ligand>
        <name>chlorophyll a</name>
        <dbReference type="ChEBI" id="CHEBI:58416"/>
        <label>1</label>
    </ligand>
</feature>
<comment type="subcellular location">
    <subcellularLocation>
        <location evidence="2">Plastid</location>
        <location evidence="2">Chloroplast</location>
    </subcellularLocation>
</comment>
<dbReference type="PANTHER" id="PTHR21649">
    <property type="entry name" value="CHLOROPHYLL A/B BINDING PROTEIN"/>
    <property type="match status" value="1"/>
</dbReference>
<evidence type="ECO:0000256" key="6">
    <source>
        <dbReference type="ARBA" id="ARBA00022640"/>
    </source>
</evidence>
<feature type="binding site" description="axial binding residue" evidence="7">
    <location>
        <position position="201"/>
    </location>
    <ligand>
        <name>chlorophyll b</name>
        <dbReference type="ChEBI" id="CHEBI:61721"/>
        <label>1</label>
    </ligand>
    <ligandPart>
        <name>Mg</name>
        <dbReference type="ChEBI" id="CHEBI:25107"/>
    </ligandPart>
</feature>
<reference evidence="9" key="2">
    <citation type="submission" date="2021-11" db="EMBL/GenBank/DDBJ databases">
        <authorList>
            <consortium name="Genoscope - CEA"/>
            <person name="William W."/>
        </authorList>
    </citation>
    <scope>NUCLEOTIDE SEQUENCE</scope>
</reference>
<dbReference type="EMBL" id="HBIW01021755">
    <property type="protein sequence ID" value="CAE0703318.1"/>
    <property type="molecule type" value="Transcribed_RNA"/>
</dbReference>
<evidence type="ECO:0000256" key="4">
    <source>
        <dbReference type="ARBA" id="ARBA00022528"/>
    </source>
</evidence>
<keyword evidence="5" id="KW-0602">Photosynthesis</keyword>
<keyword evidence="10" id="KW-1185">Reference proteome</keyword>
<feature type="binding site" evidence="7">
    <location>
        <position position="307"/>
    </location>
    <ligand>
        <name>chlorophyll a</name>
        <dbReference type="ChEBI" id="CHEBI:58416"/>
        <label>1</label>
    </ligand>
</feature>
<dbReference type="Gene3D" id="1.10.3460.10">
    <property type="entry name" value="Chlorophyll a/b binding protein domain"/>
    <property type="match status" value="1"/>
</dbReference>
<dbReference type="InterPro" id="IPR001344">
    <property type="entry name" value="Chloro_AB-bd_pln"/>
</dbReference>
<dbReference type="GO" id="GO:0016020">
    <property type="term" value="C:membrane"/>
    <property type="evidence" value="ECO:0007669"/>
    <property type="project" value="InterPro"/>
</dbReference>
<keyword evidence="4" id="KW-0150">Chloroplast</keyword>
<dbReference type="InterPro" id="IPR022796">
    <property type="entry name" value="Chloroa_b-bind"/>
</dbReference>
<evidence type="ECO:0000256" key="2">
    <source>
        <dbReference type="ARBA" id="ARBA00004229"/>
    </source>
</evidence>
<dbReference type="GO" id="GO:0009507">
    <property type="term" value="C:chloroplast"/>
    <property type="evidence" value="ECO:0007669"/>
    <property type="project" value="UniProtKB-SubCell"/>
</dbReference>